<evidence type="ECO:0000256" key="14">
    <source>
        <dbReference type="ARBA" id="ARBA00023180"/>
    </source>
</evidence>
<keyword evidence="12" id="KW-1015">Disulfide bond</keyword>
<evidence type="ECO:0000313" key="21">
    <source>
        <dbReference type="Proteomes" id="UP001417504"/>
    </source>
</evidence>
<proteinExistence type="predicted"/>
<dbReference type="EC" id="2.7.11.1" evidence="2"/>
<dbReference type="GO" id="GO:0005524">
    <property type="term" value="F:ATP binding"/>
    <property type="evidence" value="ECO:0007669"/>
    <property type="project" value="UniProtKB-UniRule"/>
</dbReference>
<reference evidence="20 21" key="1">
    <citation type="submission" date="2024-01" db="EMBL/GenBank/DDBJ databases">
        <title>Genome assemblies of Stephania.</title>
        <authorList>
            <person name="Yang L."/>
        </authorList>
    </citation>
    <scope>NUCLEOTIDE SEQUENCE [LARGE SCALE GENOMIC DNA]</scope>
    <source>
        <strain evidence="20">QJT</strain>
        <tissue evidence="20">Leaf</tissue>
    </source>
</reference>
<dbReference type="GO" id="GO:0016020">
    <property type="term" value="C:membrane"/>
    <property type="evidence" value="ECO:0007669"/>
    <property type="project" value="UniProtKB-SubCell"/>
</dbReference>
<comment type="caution">
    <text evidence="20">The sequence shown here is derived from an EMBL/GenBank/DDBJ whole genome shotgun (WGS) entry which is preliminary data.</text>
</comment>
<dbReference type="Gene3D" id="2.130.10.30">
    <property type="entry name" value="Regulator of chromosome condensation 1/beta-lactamase-inhibitor protein II"/>
    <property type="match status" value="2"/>
</dbReference>
<dbReference type="FunFam" id="1.10.510.10:FF:000940">
    <property type="entry name" value="Serine/threonine-protein kinase-like protein CCR1"/>
    <property type="match status" value="1"/>
</dbReference>
<dbReference type="InterPro" id="IPR001245">
    <property type="entry name" value="Ser-Thr/Tyr_kinase_cat_dom"/>
</dbReference>
<evidence type="ECO:0000256" key="17">
    <source>
        <dbReference type="PROSITE-ProRule" id="PRU10141"/>
    </source>
</evidence>
<keyword evidence="3" id="KW-0723">Serine/threonine-protein kinase</keyword>
<evidence type="ECO:0000256" key="15">
    <source>
        <dbReference type="ARBA" id="ARBA00047899"/>
    </source>
</evidence>
<evidence type="ECO:0000256" key="8">
    <source>
        <dbReference type="ARBA" id="ARBA00022777"/>
    </source>
</evidence>
<dbReference type="Gene3D" id="3.30.200.20">
    <property type="entry name" value="Phosphorylase Kinase, domain 1"/>
    <property type="match status" value="1"/>
</dbReference>
<dbReference type="InterPro" id="IPR017441">
    <property type="entry name" value="Protein_kinase_ATP_BS"/>
</dbReference>
<keyword evidence="5 18" id="KW-0812">Transmembrane</keyword>
<dbReference type="GO" id="GO:0004674">
    <property type="term" value="F:protein serine/threonine kinase activity"/>
    <property type="evidence" value="ECO:0007669"/>
    <property type="project" value="UniProtKB-KW"/>
</dbReference>
<dbReference type="SUPFAM" id="SSF56112">
    <property type="entry name" value="Protein kinase-like (PK-like)"/>
    <property type="match status" value="1"/>
</dbReference>
<evidence type="ECO:0000256" key="3">
    <source>
        <dbReference type="ARBA" id="ARBA00022527"/>
    </source>
</evidence>
<dbReference type="InterPro" id="IPR011009">
    <property type="entry name" value="Kinase-like_dom_sf"/>
</dbReference>
<evidence type="ECO:0000256" key="6">
    <source>
        <dbReference type="ARBA" id="ARBA00022729"/>
    </source>
</evidence>
<keyword evidence="14" id="KW-0325">Glycoprotein</keyword>
<dbReference type="PROSITE" id="PS00107">
    <property type="entry name" value="PROTEIN_KINASE_ATP"/>
    <property type="match status" value="1"/>
</dbReference>
<evidence type="ECO:0000256" key="18">
    <source>
        <dbReference type="SAM" id="Phobius"/>
    </source>
</evidence>
<name>A0AAP0PUJ4_9MAGN</name>
<keyword evidence="9 17" id="KW-0067">ATP-binding</keyword>
<keyword evidence="6" id="KW-0732">Signal</keyword>
<evidence type="ECO:0000256" key="4">
    <source>
        <dbReference type="ARBA" id="ARBA00022679"/>
    </source>
</evidence>
<dbReference type="PROSITE" id="PS50011">
    <property type="entry name" value="PROTEIN_KINASE_DOM"/>
    <property type="match status" value="1"/>
</dbReference>
<gene>
    <name evidence="20" type="ORF">Sjap_000926</name>
</gene>
<dbReference type="PANTHER" id="PTHR47460:SF1">
    <property type="entry name" value="SERINE_THREONINE-PROTEIN KINASE-LIKE PROTEIN ACR4"/>
    <property type="match status" value="1"/>
</dbReference>
<sequence length="821" mass="88718">MGISINDVLGLGSTGPIAAAFGENWFFCAIDASGKQQIFCWDRNSSSASSSSAVSSRFSSVPSLASLSGGDGFLCGISSNTSKAYCWSSIDPGMDLVPPSFRNTDYSKIASGANHVCAVRGFYGSSSEMGSVDCWAIGGKLNKSNQPTRFDAFTSGVIVGGIVSGEGFSCGGVGEKGIVCWGPRAGHLRVLASSGVYVGLAASRDAICAISGGLGELKCWGEFSSFDGVPGGIRFVALTAGAQHFCGIREDDHGIECWGRNDLALVPKGSSGFLAIAASDFITCGVREDDLIIDCWGSQGSLPSDYSPPLQLCSPGLCTAGTCGENKFAFNASILSVPDLTSLCVRRDLKICSPCGLNCSKGFFPSSACSENADRVCTACSLCQNSSCWDVCGLMSTSETQQQRQRQIQMLAIVIGSSISGLVLLLLAWCLLPCRTTVRKEIQKKKQCTSCIGKPEVEVDTTADAQPTLSLVPCIGTAQVFRLSDLKDATNGFKEFNELGRGKYGFVYKAILSDGQQVAVKRANAATIIHINNREFESELEVLCKIRHSNIVNLLGYCEEMGERLLVYEYMPHGTLYDHLHGELSPLNWTLRLKISYQAARGLEYLHKDCMPPIDQSGDLVSDIYSFGIVLLEILSGRKCHDKDYTPSSIVDWARPLIRQGKAAAIIDRGVALPRNVEPLLKLAEISELALKEDHNQRPAMSDLVFDDTINDPCGPLVDCIWQTFTILLETRMGSLRMYQKDFYGDRDGFLHVVWGTSIGRDVFLHIVRRTSVDTVSRVIGVGYDRATDPNFTGGIHCTPICYLRVGIHAFPFEQLPALFP</sequence>
<evidence type="ECO:0000256" key="12">
    <source>
        <dbReference type="ARBA" id="ARBA00023157"/>
    </source>
</evidence>
<dbReference type="Proteomes" id="UP001417504">
    <property type="component" value="Unassembled WGS sequence"/>
</dbReference>
<dbReference type="FunFam" id="3.30.200.20:FF:000357">
    <property type="entry name" value="serine/threonine-protein kinase-like protein CCR1"/>
    <property type="match status" value="1"/>
</dbReference>
<comment type="catalytic activity">
    <reaction evidence="15">
        <text>L-threonyl-[protein] + ATP = O-phospho-L-threonyl-[protein] + ADP + H(+)</text>
        <dbReference type="Rhea" id="RHEA:46608"/>
        <dbReference type="Rhea" id="RHEA-COMP:11060"/>
        <dbReference type="Rhea" id="RHEA-COMP:11605"/>
        <dbReference type="ChEBI" id="CHEBI:15378"/>
        <dbReference type="ChEBI" id="CHEBI:30013"/>
        <dbReference type="ChEBI" id="CHEBI:30616"/>
        <dbReference type="ChEBI" id="CHEBI:61977"/>
        <dbReference type="ChEBI" id="CHEBI:456216"/>
        <dbReference type="EC" id="2.7.11.1"/>
    </reaction>
</comment>
<evidence type="ECO:0000313" key="20">
    <source>
        <dbReference type="EMBL" id="KAK9153446.1"/>
    </source>
</evidence>
<organism evidence="20 21">
    <name type="scientific">Stephania japonica</name>
    <dbReference type="NCBI Taxonomy" id="461633"/>
    <lineage>
        <taxon>Eukaryota</taxon>
        <taxon>Viridiplantae</taxon>
        <taxon>Streptophyta</taxon>
        <taxon>Embryophyta</taxon>
        <taxon>Tracheophyta</taxon>
        <taxon>Spermatophyta</taxon>
        <taxon>Magnoliopsida</taxon>
        <taxon>Ranunculales</taxon>
        <taxon>Menispermaceae</taxon>
        <taxon>Menispermoideae</taxon>
        <taxon>Cissampelideae</taxon>
        <taxon>Stephania</taxon>
    </lineage>
</organism>
<dbReference type="EMBL" id="JBBNAE010000001">
    <property type="protein sequence ID" value="KAK9153446.1"/>
    <property type="molecule type" value="Genomic_DNA"/>
</dbReference>
<dbReference type="Pfam" id="PF07714">
    <property type="entry name" value="PK_Tyr_Ser-Thr"/>
    <property type="match status" value="1"/>
</dbReference>
<dbReference type="SUPFAM" id="SSF50985">
    <property type="entry name" value="RCC1/BLIP-II"/>
    <property type="match status" value="2"/>
</dbReference>
<evidence type="ECO:0000256" key="7">
    <source>
        <dbReference type="ARBA" id="ARBA00022741"/>
    </source>
</evidence>
<evidence type="ECO:0000259" key="19">
    <source>
        <dbReference type="PROSITE" id="PS50011"/>
    </source>
</evidence>
<dbReference type="AlphaFoldDB" id="A0AAP0PUJ4"/>
<feature type="transmembrane region" description="Helical" evidence="18">
    <location>
        <begin position="410"/>
        <end position="432"/>
    </location>
</feature>
<evidence type="ECO:0000256" key="10">
    <source>
        <dbReference type="ARBA" id="ARBA00022989"/>
    </source>
</evidence>
<evidence type="ECO:0000256" key="13">
    <source>
        <dbReference type="ARBA" id="ARBA00023170"/>
    </source>
</evidence>
<feature type="binding site" evidence="17">
    <location>
        <position position="521"/>
    </location>
    <ligand>
        <name>ATP</name>
        <dbReference type="ChEBI" id="CHEBI:30616"/>
    </ligand>
</feature>
<comment type="subcellular location">
    <subcellularLocation>
        <location evidence="1">Membrane</location>
        <topology evidence="1">Single-pass type I membrane protein</topology>
    </subcellularLocation>
</comment>
<keyword evidence="13" id="KW-0675">Receptor</keyword>
<evidence type="ECO:0000256" key="16">
    <source>
        <dbReference type="ARBA" id="ARBA00048679"/>
    </source>
</evidence>
<comment type="catalytic activity">
    <reaction evidence="16">
        <text>L-seryl-[protein] + ATP = O-phospho-L-seryl-[protein] + ADP + H(+)</text>
        <dbReference type="Rhea" id="RHEA:17989"/>
        <dbReference type="Rhea" id="RHEA-COMP:9863"/>
        <dbReference type="Rhea" id="RHEA-COMP:11604"/>
        <dbReference type="ChEBI" id="CHEBI:15378"/>
        <dbReference type="ChEBI" id="CHEBI:29999"/>
        <dbReference type="ChEBI" id="CHEBI:30616"/>
        <dbReference type="ChEBI" id="CHEBI:83421"/>
        <dbReference type="ChEBI" id="CHEBI:456216"/>
        <dbReference type="EC" id="2.7.11.1"/>
    </reaction>
</comment>
<evidence type="ECO:0000256" key="11">
    <source>
        <dbReference type="ARBA" id="ARBA00023136"/>
    </source>
</evidence>
<keyword evidence="11 18" id="KW-0472">Membrane</keyword>
<accession>A0AAP0PUJ4</accession>
<keyword evidence="21" id="KW-1185">Reference proteome</keyword>
<dbReference type="InterPro" id="IPR000719">
    <property type="entry name" value="Prot_kinase_dom"/>
</dbReference>
<keyword evidence="10 18" id="KW-1133">Transmembrane helix</keyword>
<evidence type="ECO:0000256" key="9">
    <source>
        <dbReference type="ARBA" id="ARBA00022840"/>
    </source>
</evidence>
<protein>
    <recommendedName>
        <fullName evidence="2">non-specific serine/threonine protein kinase</fullName>
        <ecNumber evidence="2">2.7.11.1</ecNumber>
    </recommendedName>
</protein>
<evidence type="ECO:0000256" key="5">
    <source>
        <dbReference type="ARBA" id="ARBA00022692"/>
    </source>
</evidence>
<evidence type="ECO:0000256" key="2">
    <source>
        <dbReference type="ARBA" id="ARBA00012513"/>
    </source>
</evidence>
<dbReference type="InterPro" id="IPR009091">
    <property type="entry name" value="RCC1/BLIP-II"/>
</dbReference>
<keyword evidence="4" id="KW-0808">Transferase</keyword>
<evidence type="ECO:0000256" key="1">
    <source>
        <dbReference type="ARBA" id="ARBA00004479"/>
    </source>
</evidence>
<keyword evidence="7 17" id="KW-0547">Nucleotide-binding</keyword>
<feature type="domain" description="Protein kinase" evidence="19">
    <location>
        <begin position="493"/>
        <end position="821"/>
    </location>
</feature>
<keyword evidence="8" id="KW-0418">Kinase</keyword>
<dbReference type="PANTHER" id="PTHR47460">
    <property type="entry name" value="SERINE/THREONINE-PROTEIN KINASE-LIKE PROTEIN ACR4"/>
    <property type="match status" value="1"/>
</dbReference>
<dbReference type="Gene3D" id="1.10.510.10">
    <property type="entry name" value="Transferase(Phosphotransferase) domain 1"/>
    <property type="match status" value="2"/>
</dbReference>